<dbReference type="PROSITE" id="PS51393">
    <property type="entry name" value="LIPOXYGENASE_3"/>
    <property type="match status" value="1"/>
</dbReference>
<dbReference type="InterPro" id="IPR000907">
    <property type="entry name" value="LipOase"/>
</dbReference>
<evidence type="ECO:0000313" key="5">
    <source>
        <dbReference type="EMBL" id="KAF9610733.1"/>
    </source>
</evidence>
<keyword evidence="3" id="KW-0560">Oxidoreductase</keyword>
<evidence type="ECO:0000313" key="6">
    <source>
        <dbReference type="Proteomes" id="UP000631114"/>
    </source>
</evidence>
<dbReference type="GO" id="GO:0016702">
    <property type="term" value="F:oxidoreductase activity, acting on single donors with incorporation of molecular oxygen, incorporation of two atoms of oxygen"/>
    <property type="evidence" value="ECO:0007669"/>
    <property type="project" value="InterPro"/>
</dbReference>
<dbReference type="OrthoDB" id="772496at2759"/>
<dbReference type="GO" id="GO:0034440">
    <property type="term" value="P:lipid oxidation"/>
    <property type="evidence" value="ECO:0007669"/>
    <property type="project" value="InterPro"/>
</dbReference>
<organism evidence="5 6">
    <name type="scientific">Coptis chinensis</name>
    <dbReference type="NCBI Taxonomy" id="261450"/>
    <lineage>
        <taxon>Eukaryota</taxon>
        <taxon>Viridiplantae</taxon>
        <taxon>Streptophyta</taxon>
        <taxon>Embryophyta</taxon>
        <taxon>Tracheophyta</taxon>
        <taxon>Spermatophyta</taxon>
        <taxon>Magnoliopsida</taxon>
        <taxon>Ranunculales</taxon>
        <taxon>Ranunculaceae</taxon>
        <taxon>Coptidoideae</taxon>
        <taxon>Coptis</taxon>
    </lineage>
</organism>
<dbReference type="AlphaFoldDB" id="A0A835LWD4"/>
<evidence type="ECO:0000259" key="4">
    <source>
        <dbReference type="PROSITE" id="PS51393"/>
    </source>
</evidence>
<dbReference type="Gene3D" id="2.40.50.140">
    <property type="entry name" value="Nucleic acid-binding proteins"/>
    <property type="match status" value="1"/>
</dbReference>
<feature type="domain" description="Lipoxygenase" evidence="4">
    <location>
        <begin position="102"/>
        <end position="286"/>
    </location>
</feature>
<keyword evidence="1" id="KW-0479">Metal-binding</keyword>
<protein>
    <recommendedName>
        <fullName evidence="4">Lipoxygenase domain-containing protein</fullName>
    </recommendedName>
</protein>
<dbReference type="Proteomes" id="UP000631114">
    <property type="component" value="Unassembled WGS sequence"/>
</dbReference>
<dbReference type="InterPro" id="IPR036226">
    <property type="entry name" value="LipOase_C_sf"/>
</dbReference>
<evidence type="ECO:0000256" key="2">
    <source>
        <dbReference type="ARBA" id="ARBA00022964"/>
    </source>
</evidence>
<comment type="caution">
    <text evidence="5">The sequence shown here is derived from an EMBL/GenBank/DDBJ whole genome shotgun (WGS) entry which is preliminary data.</text>
</comment>
<dbReference type="PANTHER" id="PTHR11771">
    <property type="entry name" value="LIPOXYGENASE"/>
    <property type="match status" value="1"/>
</dbReference>
<keyword evidence="2" id="KW-0223">Dioxygenase</keyword>
<gene>
    <name evidence="5" type="ORF">IFM89_024583</name>
</gene>
<dbReference type="InterPro" id="IPR013819">
    <property type="entry name" value="LipOase_C"/>
</dbReference>
<dbReference type="GO" id="GO:0046872">
    <property type="term" value="F:metal ion binding"/>
    <property type="evidence" value="ECO:0007669"/>
    <property type="project" value="UniProtKB-KW"/>
</dbReference>
<dbReference type="InterPro" id="IPR012340">
    <property type="entry name" value="NA-bd_OB-fold"/>
</dbReference>
<dbReference type="SUPFAM" id="SSF50249">
    <property type="entry name" value="Nucleic acid-binding proteins"/>
    <property type="match status" value="1"/>
</dbReference>
<accession>A0A835LWD4</accession>
<reference evidence="5 6" key="1">
    <citation type="submission" date="2020-10" db="EMBL/GenBank/DDBJ databases">
        <title>The Coptis chinensis genome and diversification of protoberbering-type alkaloids.</title>
        <authorList>
            <person name="Wang B."/>
            <person name="Shu S."/>
            <person name="Song C."/>
            <person name="Liu Y."/>
        </authorList>
    </citation>
    <scope>NUCLEOTIDE SEQUENCE [LARGE SCALE GENOMIC DNA]</scope>
    <source>
        <strain evidence="5">HL-2020</strain>
        <tissue evidence="5">Leaf</tissue>
    </source>
</reference>
<dbReference type="EMBL" id="JADFTS010000004">
    <property type="protein sequence ID" value="KAF9610733.1"/>
    <property type="molecule type" value="Genomic_DNA"/>
</dbReference>
<keyword evidence="6" id="KW-1185">Reference proteome</keyword>
<dbReference type="Pfam" id="PF00305">
    <property type="entry name" value="Lipoxygenase"/>
    <property type="match status" value="2"/>
</dbReference>
<dbReference type="Gene3D" id="1.20.245.10">
    <property type="entry name" value="Lipoxygenase-1, Domain 5"/>
    <property type="match status" value="1"/>
</dbReference>
<dbReference type="SUPFAM" id="SSF48484">
    <property type="entry name" value="Lipoxigenase"/>
    <property type="match status" value="1"/>
</dbReference>
<evidence type="ECO:0000256" key="1">
    <source>
        <dbReference type="ARBA" id="ARBA00022723"/>
    </source>
</evidence>
<evidence type="ECO:0000256" key="3">
    <source>
        <dbReference type="ARBA" id="ARBA00023002"/>
    </source>
</evidence>
<proteinExistence type="predicted"/>
<name>A0A835LWD4_9MAGN</name>
<sequence>MEDSTCKKLITTFDDEAEYLLQRPLDELLKIEKKENGFDLVSEILEEAIGKEYEFEVRITKYNCENGKYSSLTVLKLDKIEKGIKIKQENEEANAKKQCVEIQEYCSFYYPSDVFIQGDSELQSWWAEIHGVGHGDKKNEPWLPKMQTVTELTESCTIIIWLALAFHAEILRLLYTSPAMLCSICFSQNSYWQCSVAYIFLLPHPCHTQRDTPEWTSDVESKEAFKRFRDRLVEIENRIEKLNKNMLWRNRVGPVNVPYTLLYPSTSDTSRVGGHTGRGIPNSVSI</sequence>